<accession>A0A4U1BFT8</accession>
<keyword evidence="1" id="KW-0472">Membrane</keyword>
<name>A0A4U1BFT8_9GAMM</name>
<dbReference type="OrthoDB" id="9974019at2"/>
<evidence type="ECO:0000313" key="2">
    <source>
        <dbReference type="EMBL" id="TKB48881.1"/>
    </source>
</evidence>
<dbReference type="AlphaFoldDB" id="A0A4U1BFT8"/>
<keyword evidence="1" id="KW-1133">Transmembrane helix</keyword>
<evidence type="ECO:0000313" key="3">
    <source>
        <dbReference type="Proteomes" id="UP000305674"/>
    </source>
</evidence>
<proteinExistence type="predicted"/>
<sequence>MASTLKRRRTMLISTLILLLTAVVYTVMRYDSYSSGELSIIAIMVLVSSALLSEVAALRQRLKRLEKRDP</sequence>
<dbReference type="RefSeq" id="WP_136853075.1">
    <property type="nucleotide sequence ID" value="NZ_SWCI01000005.1"/>
</dbReference>
<evidence type="ECO:0000256" key="1">
    <source>
        <dbReference type="SAM" id="Phobius"/>
    </source>
</evidence>
<feature type="transmembrane region" description="Helical" evidence="1">
    <location>
        <begin position="39"/>
        <end position="58"/>
    </location>
</feature>
<keyword evidence="1" id="KW-0812">Transmembrane</keyword>
<keyword evidence="3" id="KW-1185">Reference proteome</keyword>
<dbReference type="Proteomes" id="UP000305674">
    <property type="component" value="Unassembled WGS sequence"/>
</dbReference>
<protein>
    <submittedName>
        <fullName evidence="2">Uncharacterized protein</fullName>
    </submittedName>
</protein>
<organism evidence="2 3">
    <name type="scientific">Ferrimonas sediminicola</name>
    <dbReference type="NCBI Taxonomy" id="2569538"/>
    <lineage>
        <taxon>Bacteria</taxon>
        <taxon>Pseudomonadati</taxon>
        <taxon>Pseudomonadota</taxon>
        <taxon>Gammaproteobacteria</taxon>
        <taxon>Alteromonadales</taxon>
        <taxon>Ferrimonadaceae</taxon>
        <taxon>Ferrimonas</taxon>
    </lineage>
</organism>
<comment type="caution">
    <text evidence="2">The sequence shown here is derived from an EMBL/GenBank/DDBJ whole genome shotgun (WGS) entry which is preliminary data.</text>
</comment>
<dbReference type="EMBL" id="SWCI01000005">
    <property type="protein sequence ID" value="TKB48881.1"/>
    <property type="molecule type" value="Genomic_DNA"/>
</dbReference>
<reference evidence="2 3" key="1">
    <citation type="submission" date="2019-04" db="EMBL/GenBank/DDBJ databases">
        <authorList>
            <person name="Hwang J.C."/>
        </authorList>
    </citation>
    <scope>NUCLEOTIDE SEQUENCE [LARGE SCALE GENOMIC DNA]</scope>
    <source>
        <strain evidence="2 3">IMCC35001</strain>
    </source>
</reference>
<gene>
    <name evidence="2" type="ORF">FCL40_09570</name>
</gene>